<accession>A0A2P5BVN4</accession>
<reference evidence="2" key="1">
    <citation type="submission" date="2016-06" db="EMBL/GenBank/DDBJ databases">
        <title>Parallel loss of symbiosis genes in relatives of nitrogen-fixing non-legume Parasponia.</title>
        <authorList>
            <person name="Van Velzen R."/>
            <person name="Holmer R."/>
            <person name="Bu F."/>
            <person name="Rutten L."/>
            <person name="Van Zeijl A."/>
            <person name="Liu W."/>
            <person name="Santuari L."/>
            <person name="Cao Q."/>
            <person name="Sharma T."/>
            <person name="Shen D."/>
            <person name="Roswanjaya Y."/>
            <person name="Wardhani T."/>
            <person name="Kalhor M.S."/>
            <person name="Jansen J."/>
            <person name="Van den Hoogen J."/>
            <person name="Gungor B."/>
            <person name="Hartog M."/>
            <person name="Hontelez J."/>
            <person name="Verver J."/>
            <person name="Yang W.-C."/>
            <person name="Schijlen E."/>
            <person name="Repin R."/>
            <person name="Schilthuizen M."/>
            <person name="Schranz E."/>
            <person name="Heidstra R."/>
            <person name="Miyata K."/>
            <person name="Fedorova E."/>
            <person name="Kohlen W."/>
            <person name="Bisseling T."/>
            <person name="Smit S."/>
            <person name="Geurts R."/>
        </authorList>
    </citation>
    <scope>NUCLEOTIDE SEQUENCE [LARGE SCALE GENOMIC DNA]</scope>
    <source>
        <strain evidence="2">cv. WU1-14</strain>
    </source>
</reference>
<keyword evidence="2" id="KW-1185">Reference proteome</keyword>
<comment type="caution">
    <text evidence="1">The sequence shown here is derived from an EMBL/GenBank/DDBJ whole genome shotgun (WGS) entry which is preliminary data.</text>
</comment>
<gene>
    <name evidence="1" type="ORF">PanWU01x14_206810</name>
</gene>
<evidence type="ECO:0000313" key="1">
    <source>
        <dbReference type="EMBL" id="PON52839.1"/>
    </source>
</evidence>
<proteinExistence type="predicted"/>
<protein>
    <submittedName>
        <fullName evidence="1">Uncharacterized protein</fullName>
    </submittedName>
</protein>
<name>A0A2P5BVN4_PARAD</name>
<dbReference type="Proteomes" id="UP000237105">
    <property type="component" value="Unassembled WGS sequence"/>
</dbReference>
<organism evidence="1 2">
    <name type="scientific">Parasponia andersonii</name>
    <name type="common">Sponia andersonii</name>
    <dbReference type="NCBI Taxonomy" id="3476"/>
    <lineage>
        <taxon>Eukaryota</taxon>
        <taxon>Viridiplantae</taxon>
        <taxon>Streptophyta</taxon>
        <taxon>Embryophyta</taxon>
        <taxon>Tracheophyta</taxon>
        <taxon>Spermatophyta</taxon>
        <taxon>Magnoliopsida</taxon>
        <taxon>eudicotyledons</taxon>
        <taxon>Gunneridae</taxon>
        <taxon>Pentapetalae</taxon>
        <taxon>rosids</taxon>
        <taxon>fabids</taxon>
        <taxon>Rosales</taxon>
        <taxon>Cannabaceae</taxon>
        <taxon>Parasponia</taxon>
    </lineage>
</organism>
<evidence type="ECO:0000313" key="2">
    <source>
        <dbReference type="Proteomes" id="UP000237105"/>
    </source>
</evidence>
<feature type="non-terminal residue" evidence="1">
    <location>
        <position position="1"/>
    </location>
</feature>
<dbReference type="EMBL" id="JXTB01000214">
    <property type="protein sequence ID" value="PON52839.1"/>
    <property type="molecule type" value="Genomic_DNA"/>
</dbReference>
<dbReference type="AlphaFoldDB" id="A0A2P5BVN4"/>
<sequence length="78" mass="8630">KPLTYDFEFLTITPSNIVFKLKEKDPIEGELEATADIDTQGPTAITVTTSTDQEARLTKIEKMVAAIAKKLDVDMDDV</sequence>